<protein>
    <submittedName>
        <fullName evidence="1">Uncharacterized protein</fullName>
    </submittedName>
</protein>
<proteinExistence type="predicted"/>
<accession>A0A6J4SXS7</accession>
<name>A0A6J4SXS7_9ACTN</name>
<organism evidence="1">
    <name type="scientific">uncultured Rubrobacteraceae bacterium</name>
    <dbReference type="NCBI Taxonomy" id="349277"/>
    <lineage>
        <taxon>Bacteria</taxon>
        <taxon>Bacillati</taxon>
        <taxon>Actinomycetota</taxon>
        <taxon>Rubrobacteria</taxon>
        <taxon>Rubrobacterales</taxon>
        <taxon>Rubrobacteraceae</taxon>
        <taxon>environmental samples</taxon>
    </lineage>
</organism>
<gene>
    <name evidence="1" type="ORF">AVDCRST_MAG05-2852</name>
</gene>
<dbReference type="EMBL" id="CADCVM010000316">
    <property type="protein sequence ID" value="CAA9508016.1"/>
    <property type="molecule type" value="Genomic_DNA"/>
</dbReference>
<sequence length="191" mass="21639">MMSENDHEHVSERFRRLQGPFWEGSFEREGHHYVLRVPLDDPSGEIARRALSSMVEVPDSSAPGTEDPVAEAEAAAGEYYRAAGVGDWAYTYENLDTETQALFTEEEWFAKNQWFADNGSVIYNIDSAQSVGTDGEEVVEVTLTLTYGDGTSSMRTTYFVQEDGAWQHRFGQEEYDLFMPELSYEEFVAAQ</sequence>
<dbReference type="AlphaFoldDB" id="A0A6J4SXS7"/>
<reference evidence="1" key="1">
    <citation type="submission" date="2020-02" db="EMBL/GenBank/DDBJ databases">
        <authorList>
            <person name="Meier V. D."/>
        </authorList>
    </citation>
    <scope>NUCLEOTIDE SEQUENCE</scope>
    <source>
        <strain evidence="1">AVDCRST_MAG05</strain>
    </source>
</reference>
<evidence type="ECO:0000313" key="1">
    <source>
        <dbReference type="EMBL" id="CAA9508016.1"/>
    </source>
</evidence>